<feature type="transmembrane region" description="Helical" evidence="6">
    <location>
        <begin position="84"/>
        <end position="117"/>
    </location>
</feature>
<sequence length="438" mass="47335">MFKFNKQMDTAFGQIHPSARKLMLVNALRSIGQGMMVVELALYLDALGWGTAAIGSVLAAGGLLGVGLAPVIGIYSDRWGRKPFILVSELITAGCALIGVLSTNTILLFMAITFSGFGKADAGSPSPCAPAEQAWLAAFIPKTERGRLYSLNNALSFFGMTAGAALAGTTALWKNILLGGSSYRLLFIFIFILSLITASIILTIREEKVKRQQGYIMEKSGNQEKKILHEENSAVMKLAAINILNGIAIGLTGPMMSYWFAAKFGASSSQIGGTLAITFFVTGMTSILQARLSHKHGTIRSIVLIRFLASLMLILMPLLSSYALVSVLYIIRTALNRGTQGAQQALSVSLTRDMRRGFASSINVFSMRLPMSVGPYISGYLFGLGSLSLPFYIASGLQLSFAYLYGKVFSSYEIRMKSHTTPDESASNNLLYLLNKKM</sequence>
<dbReference type="Proteomes" id="UP000295132">
    <property type="component" value="Unassembled WGS sequence"/>
</dbReference>
<dbReference type="GO" id="GO:0022857">
    <property type="term" value="F:transmembrane transporter activity"/>
    <property type="evidence" value="ECO:0007669"/>
    <property type="project" value="InterPro"/>
</dbReference>
<protein>
    <submittedName>
        <fullName evidence="9">MFS transporter</fullName>
    </submittedName>
</protein>
<keyword evidence="4 6" id="KW-1133">Transmembrane helix</keyword>
<dbReference type="SUPFAM" id="SSF103473">
    <property type="entry name" value="MFS general substrate transporter"/>
    <property type="match status" value="1"/>
</dbReference>
<evidence type="ECO:0000256" key="4">
    <source>
        <dbReference type="ARBA" id="ARBA00022989"/>
    </source>
</evidence>
<evidence type="ECO:0000313" key="8">
    <source>
        <dbReference type="EMBL" id="MDQ6595561.1"/>
    </source>
</evidence>
<evidence type="ECO:0000256" key="5">
    <source>
        <dbReference type="ARBA" id="ARBA00023136"/>
    </source>
</evidence>
<dbReference type="AlphaFoldDB" id="A0A4R5VIS4"/>
<dbReference type="PROSITE" id="PS50850">
    <property type="entry name" value="MFS"/>
    <property type="match status" value="1"/>
</dbReference>
<accession>A0A4R5VIS4</accession>
<evidence type="ECO:0000313" key="9">
    <source>
        <dbReference type="EMBL" id="TDK56289.1"/>
    </source>
</evidence>
<evidence type="ECO:0000256" key="6">
    <source>
        <dbReference type="SAM" id="Phobius"/>
    </source>
</evidence>
<organism evidence="9 10">
    <name type="scientific">Bacillus salipaludis</name>
    <dbReference type="NCBI Taxonomy" id="2547811"/>
    <lineage>
        <taxon>Bacteria</taxon>
        <taxon>Bacillati</taxon>
        <taxon>Bacillota</taxon>
        <taxon>Bacilli</taxon>
        <taxon>Bacillales</taxon>
        <taxon>Bacillaceae</taxon>
        <taxon>Bacillus</taxon>
    </lineage>
</organism>
<gene>
    <name evidence="9" type="ORF">E2K98_26950</name>
    <name evidence="8" type="ORF">RCG21_03945</name>
</gene>
<dbReference type="InterPro" id="IPR036259">
    <property type="entry name" value="MFS_trans_sf"/>
</dbReference>
<comment type="caution">
    <text evidence="9">The sequence shown here is derived from an EMBL/GenBank/DDBJ whole genome shotgun (WGS) entry which is preliminary data.</text>
</comment>
<evidence type="ECO:0000259" key="7">
    <source>
        <dbReference type="PROSITE" id="PS50850"/>
    </source>
</evidence>
<dbReference type="InterPro" id="IPR020846">
    <property type="entry name" value="MFS_dom"/>
</dbReference>
<feature type="transmembrane region" description="Helical" evidence="6">
    <location>
        <begin position="273"/>
        <end position="292"/>
    </location>
</feature>
<keyword evidence="11" id="KW-1185">Reference proteome</keyword>
<evidence type="ECO:0000313" key="10">
    <source>
        <dbReference type="Proteomes" id="UP000295132"/>
    </source>
</evidence>
<dbReference type="Gene3D" id="1.20.1250.20">
    <property type="entry name" value="MFS general substrate transporter like domains"/>
    <property type="match status" value="2"/>
</dbReference>
<dbReference type="InterPro" id="IPR005829">
    <property type="entry name" value="Sugar_transporter_CS"/>
</dbReference>
<reference evidence="8" key="2">
    <citation type="submission" date="2023-08" db="EMBL/GenBank/DDBJ databases">
        <title>Nitrogen cycling bacteria in agricultural field soils.</title>
        <authorList>
            <person name="Jang J."/>
        </authorList>
    </citation>
    <scope>NUCLEOTIDE SEQUENCE</scope>
    <source>
        <strain evidence="8">PS3-36</strain>
    </source>
</reference>
<keyword evidence="3 6" id="KW-0812">Transmembrane</keyword>
<feature type="transmembrane region" description="Helical" evidence="6">
    <location>
        <begin position="154"/>
        <end position="173"/>
    </location>
</feature>
<feature type="transmembrane region" description="Helical" evidence="6">
    <location>
        <begin position="185"/>
        <end position="204"/>
    </location>
</feature>
<dbReference type="PANTHER" id="PTHR23520:SF5">
    <property type="entry name" value="TRANSPORTER, PUTATIVE (AFU_ORTHOLOGUE AFUA_3G04000)-RELATED"/>
    <property type="match status" value="1"/>
</dbReference>
<comment type="subcellular location">
    <subcellularLocation>
        <location evidence="1">Cell membrane</location>
        <topology evidence="1">Multi-pass membrane protein</topology>
    </subcellularLocation>
</comment>
<dbReference type="InterPro" id="IPR011701">
    <property type="entry name" value="MFS"/>
</dbReference>
<evidence type="ECO:0000256" key="2">
    <source>
        <dbReference type="ARBA" id="ARBA00022448"/>
    </source>
</evidence>
<dbReference type="GO" id="GO:0005886">
    <property type="term" value="C:plasma membrane"/>
    <property type="evidence" value="ECO:0007669"/>
    <property type="project" value="UniProtKB-SubCell"/>
</dbReference>
<evidence type="ECO:0000313" key="11">
    <source>
        <dbReference type="Proteomes" id="UP001178888"/>
    </source>
</evidence>
<dbReference type="Proteomes" id="UP001178888">
    <property type="component" value="Unassembled WGS sequence"/>
</dbReference>
<dbReference type="RefSeq" id="WP_133339631.1">
    <property type="nucleotide sequence ID" value="NZ_JAVGVR010000001.1"/>
</dbReference>
<feature type="transmembrane region" description="Helical" evidence="6">
    <location>
        <begin position="49"/>
        <end position="72"/>
    </location>
</feature>
<name>A0A4R5VIS4_9BACI</name>
<dbReference type="EMBL" id="JAVGVR010000001">
    <property type="protein sequence ID" value="MDQ6595561.1"/>
    <property type="molecule type" value="Genomic_DNA"/>
</dbReference>
<feature type="domain" description="Major facilitator superfamily (MFS) profile" evidence="7">
    <location>
        <begin position="18"/>
        <end position="413"/>
    </location>
</feature>
<dbReference type="PROSITE" id="PS00216">
    <property type="entry name" value="SUGAR_TRANSPORT_1"/>
    <property type="match status" value="1"/>
</dbReference>
<keyword evidence="5 6" id="KW-0472">Membrane</keyword>
<evidence type="ECO:0000256" key="3">
    <source>
        <dbReference type="ARBA" id="ARBA00022692"/>
    </source>
</evidence>
<proteinExistence type="predicted"/>
<dbReference type="PANTHER" id="PTHR23520">
    <property type="entry name" value="TRANSPORTER, PUTATIVE (AFU_ORTHOLOGUE AFUA_3G04000)-RELATED"/>
    <property type="match status" value="1"/>
</dbReference>
<evidence type="ECO:0000256" key="1">
    <source>
        <dbReference type="ARBA" id="ARBA00004651"/>
    </source>
</evidence>
<feature type="transmembrane region" description="Helical" evidence="6">
    <location>
        <begin position="238"/>
        <end position="261"/>
    </location>
</feature>
<dbReference type="EMBL" id="SMYO01000024">
    <property type="protein sequence ID" value="TDK56289.1"/>
    <property type="molecule type" value="Genomic_DNA"/>
</dbReference>
<feature type="transmembrane region" description="Helical" evidence="6">
    <location>
        <begin position="304"/>
        <end position="331"/>
    </location>
</feature>
<dbReference type="Pfam" id="PF07690">
    <property type="entry name" value="MFS_1"/>
    <property type="match status" value="2"/>
</dbReference>
<reference evidence="9 10" key="1">
    <citation type="submission" date="2019-03" db="EMBL/GenBank/DDBJ databases">
        <title>Bacillus niacini sp. nov. a Nicotinate-Metabolizing Mesophile Isolated from Soil.</title>
        <authorList>
            <person name="Zhang G."/>
        </authorList>
    </citation>
    <scope>NUCLEOTIDE SEQUENCE [LARGE SCALE GENOMIC DNA]</scope>
    <source>
        <strain evidence="9 10">WN066</strain>
    </source>
</reference>
<keyword evidence="2" id="KW-0813">Transport</keyword>